<proteinExistence type="predicted"/>
<evidence type="ECO:0000313" key="1">
    <source>
        <dbReference type="Proteomes" id="UP000887581"/>
    </source>
</evidence>
<protein>
    <submittedName>
        <fullName evidence="2">Uncharacterized protein</fullName>
    </submittedName>
</protein>
<dbReference type="AlphaFoldDB" id="A0A915PQQ1"/>
<sequence>MTPRRGRLVEGKVGDKSGLGGVREHLAQSLYFRVSNPLSLLNRGQSKQETLVSLIAYRGQMRRVVPK</sequence>
<name>A0A915PQQ1_9BILA</name>
<dbReference type="WBParaSite" id="sdigi.contig24.g1966.t1">
    <property type="protein sequence ID" value="sdigi.contig24.g1966.t1"/>
    <property type="gene ID" value="sdigi.contig24.g1966"/>
</dbReference>
<reference evidence="2" key="1">
    <citation type="submission" date="2022-11" db="UniProtKB">
        <authorList>
            <consortium name="WormBaseParasite"/>
        </authorList>
    </citation>
    <scope>IDENTIFICATION</scope>
</reference>
<dbReference type="Proteomes" id="UP000887581">
    <property type="component" value="Unplaced"/>
</dbReference>
<accession>A0A915PQQ1</accession>
<evidence type="ECO:0000313" key="2">
    <source>
        <dbReference type="WBParaSite" id="sdigi.contig24.g1966.t1"/>
    </source>
</evidence>
<organism evidence="1 2">
    <name type="scientific">Setaria digitata</name>
    <dbReference type="NCBI Taxonomy" id="48799"/>
    <lineage>
        <taxon>Eukaryota</taxon>
        <taxon>Metazoa</taxon>
        <taxon>Ecdysozoa</taxon>
        <taxon>Nematoda</taxon>
        <taxon>Chromadorea</taxon>
        <taxon>Rhabditida</taxon>
        <taxon>Spirurina</taxon>
        <taxon>Spiruromorpha</taxon>
        <taxon>Filarioidea</taxon>
        <taxon>Setariidae</taxon>
        <taxon>Setaria</taxon>
    </lineage>
</organism>
<keyword evidence="1" id="KW-1185">Reference proteome</keyword>